<dbReference type="AlphaFoldDB" id="A0A521CNC9"/>
<keyword evidence="4" id="KW-0143">Chaperone</keyword>
<protein>
    <submittedName>
        <fullName evidence="7">Peptidyl-prolyl cis-trans isomerase D</fullName>
    </submittedName>
</protein>
<evidence type="ECO:0000313" key="7">
    <source>
        <dbReference type="EMBL" id="SMO60946.1"/>
    </source>
</evidence>
<dbReference type="SUPFAM" id="SSF109998">
    <property type="entry name" value="Triger factor/SurA peptide-binding domain-like"/>
    <property type="match status" value="1"/>
</dbReference>
<dbReference type="GO" id="GO:0016853">
    <property type="term" value="F:isomerase activity"/>
    <property type="evidence" value="ECO:0007669"/>
    <property type="project" value="UniProtKB-KW"/>
</dbReference>
<proteinExistence type="predicted"/>
<dbReference type="GO" id="GO:0005886">
    <property type="term" value="C:plasma membrane"/>
    <property type="evidence" value="ECO:0007669"/>
    <property type="project" value="UniProtKB-SubCell"/>
</dbReference>
<dbReference type="PANTHER" id="PTHR47529:SF1">
    <property type="entry name" value="PERIPLASMIC CHAPERONE PPID"/>
    <property type="match status" value="1"/>
</dbReference>
<dbReference type="Proteomes" id="UP000317315">
    <property type="component" value="Unassembled WGS sequence"/>
</dbReference>
<accession>A0A521CNC9</accession>
<keyword evidence="2" id="KW-1003">Cell membrane</keyword>
<evidence type="ECO:0000256" key="5">
    <source>
        <dbReference type="SAM" id="Coils"/>
    </source>
</evidence>
<keyword evidence="6" id="KW-0812">Transmembrane</keyword>
<evidence type="ECO:0000256" key="6">
    <source>
        <dbReference type="SAM" id="Phobius"/>
    </source>
</evidence>
<name>A0A521CNC9_9BACT</name>
<keyword evidence="8" id="KW-1185">Reference proteome</keyword>
<organism evidence="7 8">
    <name type="scientific">Balnearium lithotrophicum</name>
    <dbReference type="NCBI Taxonomy" id="223788"/>
    <lineage>
        <taxon>Bacteria</taxon>
        <taxon>Pseudomonadati</taxon>
        <taxon>Aquificota</taxon>
        <taxon>Aquificia</taxon>
        <taxon>Desulfurobacteriales</taxon>
        <taxon>Desulfurobacteriaceae</taxon>
        <taxon>Balnearium</taxon>
    </lineage>
</organism>
<evidence type="ECO:0000256" key="1">
    <source>
        <dbReference type="ARBA" id="ARBA00004236"/>
    </source>
</evidence>
<dbReference type="EMBL" id="FXTM01000014">
    <property type="protein sequence ID" value="SMO60946.1"/>
    <property type="molecule type" value="Genomic_DNA"/>
</dbReference>
<evidence type="ECO:0000313" key="8">
    <source>
        <dbReference type="Proteomes" id="UP000317315"/>
    </source>
</evidence>
<keyword evidence="6" id="KW-1133">Transmembrane helix</keyword>
<dbReference type="Pfam" id="PF13624">
    <property type="entry name" value="SurA_N_3"/>
    <property type="match status" value="1"/>
</dbReference>
<keyword evidence="7" id="KW-0413">Isomerase</keyword>
<sequence>MLSKIRKNLRAFSLPLWIVAASFVGTIFLVWGRGSVLGPSGTEVATVNGEGISLVEFNREYSNIINDLRTKFGENYRKFIKNDEIKQAALRRLVVRKLLLQTAKDEGIQVSDWAVARAIEEIPAFQDNGTFSIKLYRSFLRARHMTPKSFENIVREDLLINKVLSVVNNSPSVTEFELKKLYTSFFGKRKFKYKLFPLKDFNVSVSDKEIEEYYKKNREEFSKEGEVSNFVLTFPKTAEGEKEAQKAFEIARSGKFSQLFNFNPKPLKDKNLEKELQKKPFIFKSSDRELLLAFKYKKKEYRPLSEVKNEIEAVLKTEKALKEAERAAKSYKGELPNETEFLDRAEFVKKFKPLEIPEGLYSSPVGVRKIVRLENGFGIFSPETDLKVNKFDKEKMEKLKEFIIAQKRETNYQNFVNLLLQRATVKINEKLFRSIK</sequence>
<dbReference type="InterPro" id="IPR027304">
    <property type="entry name" value="Trigger_fact/SurA_dom_sf"/>
</dbReference>
<reference evidence="7 8" key="1">
    <citation type="submission" date="2017-05" db="EMBL/GenBank/DDBJ databases">
        <authorList>
            <person name="Varghese N."/>
            <person name="Submissions S."/>
        </authorList>
    </citation>
    <scope>NUCLEOTIDE SEQUENCE [LARGE SCALE GENOMIC DNA]</scope>
    <source>
        <strain evidence="7 8">DSM 16304</strain>
    </source>
</reference>
<dbReference type="InterPro" id="IPR052029">
    <property type="entry name" value="PpiD_chaperone"/>
</dbReference>
<feature type="coiled-coil region" evidence="5">
    <location>
        <begin position="304"/>
        <end position="334"/>
    </location>
</feature>
<comment type="subcellular location">
    <subcellularLocation>
        <location evidence="1">Cell membrane</location>
    </subcellularLocation>
</comment>
<evidence type="ECO:0000256" key="3">
    <source>
        <dbReference type="ARBA" id="ARBA00023136"/>
    </source>
</evidence>
<dbReference type="RefSeq" id="WP_185954269.1">
    <property type="nucleotide sequence ID" value="NZ_FXTM01000014.1"/>
</dbReference>
<gene>
    <name evidence="7" type="ORF">SAMN06269117_11412</name>
</gene>
<evidence type="ECO:0000256" key="2">
    <source>
        <dbReference type="ARBA" id="ARBA00022475"/>
    </source>
</evidence>
<evidence type="ECO:0000256" key="4">
    <source>
        <dbReference type="ARBA" id="ARBA00023186"/>
    </source>
</evidence>
<dbReference type="Gene3D" id="1.10.4030.10">
    <property type="entry name" value="Porin chaperone SurA, peptide-binding domain"/>
    <property type="match status" value="1"/>
</dbReference>
<keyword evidence="3 6" id="KW-0472">Membrane</keyword>
<keyword evidence="5" id="KW-0175">Coiled coil</keyword>
<dbReference type="PANTHER" id="PTHR47529">
    <property type="entry name" value="PEPTIDYL-PROLYL CIS-TRANS ISOMERASE D"/>
    <property type="match status" value="1"/>
</dbReference>
<feature type="transmembrane region" description="Helical" evidence="6">
    <location>
        <begin position="12"/>
        <end position="31"/>
    </location>
</feature>